<evidence type="ECO:0000256" key="3">
    <source>
        <dbReference type="ARBA" id="ARBA00022525"/>
    </source>
</evidence>
<dbReference type="InterPro" id="IPR051648">
    <property type="entry name" value="CWI-Assembly_Regulator"/>
</dbReference>
<evidence type="ECO:0000256" key="1">
    <source>
        <dbReference type="ARBA" id="ARBA00004191"/>
    </source>
</evidence>
<reference evidence="8" key="1">
    <citation type="submission" date="2022-10" db="EMBL/GenBank/DDBJ databases">
        <title>Tapping the CABI collections for fungal endophytes: first genome assemblies for Collariella, Neodidymelliopsis, Ascochyta clinopodiicola, Didymella pomorum, Didymosphaeria variabile, Neocosmospora piperis and Neocucurbitaria cava.</title>
        <authorList>
            <person name="Hill R."/>
        </authorList>
    </citation>
    <scope>NUCLEOTIDE SEQUENCE</scope>
    <source>
        <strain evidence="8">IMI 355082</strain>
    </source>
</reference>
<dbReference type="Gene3D" id="3.80.20.20">
    <property type="entry name" value="Receptor L-domain"/>
    <property type="match status" value="1"/>
</dbReference>
<evidence type="ECO:0000256" key="4">
    <source>
        <dbReference type="ARBA" id="ARBA00022729"/>
    </source>
</evidence>
<evidence type="ECO:0000313" key="8">
    <source>
        <dbReference type="EMBL" id="KAJ4393174.1"/>
    </source>
</evidence>
<comment type="subcellular location">
    <subcellularLocation>
        <location evidence="1">Secreted</location>
        <location evidence="1">Cell wall</location>
    </subcellularLocation>
</comment>
<gene>
    <name evidence="8" type="primary">ecm33_2</name>
    <name evidence="8" type="ORF">N0V93_002381</name>
</gene>
<protein>
    <submittedName>
        <fullName evidence="8">Cell wall protein Ecm33</fullName>
    </submittedName>
</protein>
<evidence type="ECO:0000256" key="7">
    <source>
        <dbReference type="SAM" id="SignalP"/>
    </source>
</evidence>
<feature type="chain" id="PRO_5040876696" evidence="7">
    <location>
        <begin position="20"/>
        <end position="430"/>
    </location>
</feature>
<evidence type="ECO:0000256" key="6">
    <source>
        <dbReference type="SAM" id="MobiDB-lite"/>
    </source>
</evidence>
<dbReference type="OrthoDB" id="536881at2759"/>
<feature type="signal peptide" evidence="7">
    <location>
        <begin position="1"/>
        <end position="19"/>
    </location>
</feature>
<name>A0A9W8YWD0_9PEZI</name>
<dbReference type="PANTHER" id="PTHR31018:SF3">
    <property type="entry name" value="RECEPTOR PROTEIN-TYROSINE KINASE"/>
    <property type="match status" value="1"/>
</dbReference>
<dbReference type="GO" id="GO:0009277">
    <property type="term" value="C:fungal-type cell wall"/>
    <property type="evidence" value="ECO:0007669"/>
    <property type="project" value="TreeGrafter"/>
</dbReference>
<feature type="region of interest" description="Disordered" evidence="6">
    <location>
        <begin position="378"/>
        <end position="412"/>
    </location>
</feature>
<dbReference type="Proteomes" id="UP001140453">
    <property type="component" value="Unassembled WGS sequence"/>
</dbReference>
<accession>A0A9W8YWD0</accession>
<keyword evidence="2" id="KW-0134">Cell wall</keyword>
<dbReference type="SUPFAM" id="SSF52058">
    <property type="entry name" value="L domain-like"/>
    <property type="match status" value="1"/>
</dbReference>
<organism evidence="8 9">
    <name type="scientific">Gnomoniopsis smithogilvyi</name>
    <dbReference type="NCBI Taxonomy" id="1191159"/>
    <lineage>
        <taxon>Eukaryota</taxon>
        <taxon>Fungi</taxon>
        <taxon>Dikarya</taxon>
        <taxon>Ascomycota</taxon>
        <taxon>Pezizomycotina</taxon>
        <taxon>Sordariomycetes</taxon>
        <taxon>Sordariomycetidae</taxon>
        <taxon>Diaporthales</taxon>
        <taxon>Gnomoniaceae</taxon>
        <taxon>Gnomoniopsis</taxon>
    </lineage>
</organism>
<dbReference type="GO" id="GO:0005886">
    <property type="term" value="C:plasma membrane"/>
    <property type="evidence" value="ECO:0007669"/>
    <property type="project" value="TreeGrafter"/>
</dbReference>
<proteinExistence type="predicted"/>
<dbReference type="GO" id="GO:0009986">
    <property type="term" value="C:cell surface"/>
    <property type="evidence" value="ECO:0007669"/>
    <property type="project" value="TreeGrafter"/>
</dbReference>
<dbReference type="AlphaFoldDB" id="A0A9W8YWD0"/>
<evidence type="ECO:0000256" key="2">
    <source>
        <dbReference type="ARBA" id="ARBA00022512"/>
    </source>
</evidence>
<dbReference type="PANTHER" id="PTHR31018">
    <property type="entry name" value="SPORULATION-SPECIFIC PROTEIN-RELATED"/>
    <property type="match status" value="1"/>
</dbReference>
<sequence>MLSTLLLYLAALSPGLVTAAESKVSCSSATFTVNSAADATALSQCSTLFGDVQIGPDVTSINLSGPVSITGDLRLDNGIVISLASDSIATIAGTLAINNATILSTLALRNLTSVGSLQMQTVPSLSELGFDRGITSAKSVYIEDTGFLSSLDGLAFTQIVDITLAQNLRLNSVDLPLVNATGVLKFVENGQSLKVNLPDLTTVNELSISNVTQIQVPALQTILGTGTIDTSYFTTFSAPVLRSCGDGLSIVNNPELRSILLPELSSVTGSLLVANNSDLTKIDGFSKLETISEDVELVGDFYDVALPDVVNVGGNLFVSSRFNITESCAALQHLAPVSQGGGGQVHGNFTCLSNNKNVVPESLVSSSTTYFSTSISTFSNSSAQTTGPMATSTTPTSTLTPTPSSSGSQTRSETSKCGVYLSILILAILR</sequence>
<comment type="caution">
    <text evidence="8">The sequence shown here is derived from an EMBL/GenBank/DDBJ whole genome shotgun (WGS) entry which is preliminary data.</text>
</comment>
<dbReference type="GO" id="GO:0031505">
    <property type="term" value="P:fungal-type cell wall organization"/>
    <property type="evidence" value="ECO:0007669"/>
    <property type="project" value="TreeGrafter"/>
</dbReference>
<evidence type="ECO:0000256" key="5">
    <source>
        <dbReference type="ARBA" id="ARBA00023180"/>
    </source>
</evidence>
<keyword evidence="5" id="KW-0325">Glycoprotein</keyword>
<keyword evidence="4 7" id="KW-0732">Signal</keyword>
<dbReference type="EMBL" id="JAPEVB010000002">
    <property type="protein sequence ID" value="KAJ4393174.1"/>
    <property type="molecule type" value="Genomic_DNA"/>
</dbReference>
<keyword evidence="3" id="KW-0964">Secreted</keyword>
<evidence type="ECO:0000313" key="9">
    <source>
        <dbReference type="Proteomes" id="UP001140453"/>
    </source>
</evidence>
<dbReference type="InterPro" id="IPR036941">
    <property type="entry name" value="Rcpt_L-dom_sf"/>
</dbReference>
<keyword evidence="9" id="KW-1185">Reference proteome</keyword>